<accession>A0A7Y0F2Y6</accession>
<evidence type="ECO:0000256" key="3">
    <source>
        <dbReference type="ARBA" id="ARBA00022842"/>
    </source>
</evidence>
<dbReference type="Gene3D" id="3.40.50.1000">
    <property type="entry name" value="HAD superfamily/HAD-like"/>
    <property type="match status" value="1"/>
</dbReference>
<keyword evidence="2 4" id="KW-0378">Hydrolase</keyword>
<evidence type="ECO:0000256" key="2">
    <source>
        <dbReference type="ARBA" id="ARBA00022801"/>
    </source>
</evidence>
<dbReference type="GO" id="GO:0044281">
    <property type="term" value="P:small molecule metabolic process"/>
    <property type="evidence" value="ECO:0007669"/>
    <property type="project" value="UniProtKB-ARBA"/>
</dbReference>
<name>A0A7Y0F2Y6_9BIFI</name>
<reference evidence="4 5" key="1">
    <citation type="submission" date="2020-02" db="EMBL/GenBank/DDBJ databases">
        <title>Characterization of phylogenetic diversity of novel bifidobacterial species isolated in Czech ZOOs.</title>
        <authorList>
            <person name="Lugli G.A."/>
            <person name="Vera N.B."/>
            <person name="Ventura M."/>
        </authorList>
    </citation>
    <scope>NUCLEOTIDE SEQUENCE [LARGE SCALE GENOMIC DNA]</scope>
    <source>
        <strain evidence="4 5">DSM 109958</strain>
    </source>
</reference>
<sequence length="264" mass="28499">MVTRTSAMAMPRSASRRRYDVAFFDLYGTLVDIRTDESSPCAWAALCGAIGRLDPSSPYRDEPSARDAFDCAMALLEPADAGEHYEPDMLPVYRALLPGLSGEAATRAARELAWTFRRACTNLLRLYPGVHEMLDALRSGGLRVVLLSNAQSCYTRPELALLGLDAALDRIVISSEEGVRKPSAALYRRALEREGLSDRPDRAVMVGNDVRCDILGAAAAGVDGVYVRTAISPAGDPHVCPQAVLTLRGDPAPDYAALLDFLLG</sequence>
<gene>
    <name evidence="4" type="ORF">G1C96_1647</name>
</gene>
<dbReference type="SUPFAM" id="SSF56784">
    <property type="entry name" value="HAD-like"/>
    <property type="match status" value="1"/>
</dbReference>
<dbReference type="PANTHER" id="PTHR46470">
    <property type="entry name" value="N-ACYLNEURAMINATE-9-PHOSPHATASE"/>
    <property type="match status" value="1"/>
</dbReference>
<dbReference type="InterPro" id="IPR006439">
    <property type="entry name" value="HAD-SF_hydro_IA"/>
</dbReference>
<dbReference type="InterPro" id="IPR051400">
    <property type="entry name" value="HAD-like_hydrolase"/>
</dbReference>
<proteinExistence type="predicted"/>
<dbReference type="NCBIfam" id="TIGR01549">
    <property type="entry name" value="HAD-SF-IA-v1"/>
    <property type="match status" value="1"/>
</dbReference>
<protein>
    <submittedName>
        <fullName evidence="4">Haloacid dehalogenase-like hydrolase</fullName>
    </submittedName>
</protein>
<dbReference type="InterPro" id="IPR036412">
    <property type="entry name" value="HAD-like_sf"/>
</dbReference>
<comment type="cofactor">
    <cofactor evidence="1">
        <name>Mg(2+)</name>
        <dbReference type="ChEBI" id="CHEBI:18420"/>
    </cofactor>
</comment>
<dbReference type="Pfam" id="PF00702">
    <property type="entry name" value="Hydrolase"/>
    <property type="match status" value="1"/>
</dbReference>
<evidence type="ECO:0000256" key="1">
    <source>
        <dbReference type="ARBA" id="ARBA00001946"/>
    </source>
</evidence>
<dbReference type="CDD" id="cd01427">
    <property type="entry name" value="HAD_like"/>
    <property type="match status" value="1"/>
</dbReference>
<dbReference type="SFLD" id="SFLDG01129">
    <property type="entry name" value="C1.5:_HAD__Beta-PGM__Phosphata"/>
    <property type="match status" value="1"/>
</dbReference>
<dbReference type="RefSeq" id="WP_169276147.1">
    <property type="nucleotide sequence ID" value="NZ_JAAIIH010000015.1"/>
</dbReference>
<organism evidence="4 5">
    <name type="scientific">Bifidobacterium moraviense</name>
    <dbReference type="NCBI Taxonomy" id="2675323"/>
    <lineage>
        <taxon>Bacteria</taxon>
        <taxon>Bacillati</taxon>
        <taxon>Actinomycetota</taxon>
        <taxon>Actinomycetes</taxon>
        <taxon>Bifidobacteriales</taxon>
        <taxon>Bifidobacteriaceae</taxon>
        <taxon>Bifidobacterium</taxon>
    </lineage>
</organism>
<dbReference type="Gene3D" id="1.20.120.1600">
    <property type="match status" value="1"/>
</dbReference>
<evidence type="ECO:0000313" key="5">
    <source>
        <dbReference type="Proteomes" id="UP000588277"/>
    </source>
</evidence>
<dbReference type="Proteomes" id="UP000588277">
    <property type="component" value="Unassembled WGS sequence"/>
</dbReference>
<keyword evidence="3" id="KW-0460">Magnesium</keyword>
<keyword evidence="5" id="KW-1185">Reference proteome</keyword>
<dbReference type="AlphaFoldDB" id="A0A7Y0F2Y6"/>
<dbReference type="EMBL" id="JAAIIH010000015">
    <property type="protein sequence ID" value="NMN01064.1"/>
    <property type="molecule type" value="Genomic_DNA"/>
</dbReference>
<dbReference type="SFLD" id="SFLDS00003">
    <property type="entry name" value="Haloacid_Dehalogenase"/>
    <property type="match status" value="1"/>
</dbReference>
<comment type="caution">
    <text evidence="4">The sequence shown here is derived from an EMBL/GenBank/DDBJ whole genome shotgun (WGS) entry which is preliminary data.</text>
</comment>
<dbReference type="InterPro" id="IPR023214">
    <property type="entry name" value="HAD_sf"/>
</dbReference>
<evidence type="ECO:0000313" key="4">
    <source>
        <dbReference type="EMBL" id="NMN01064.1"/>
    </source>
</evidence>
<dbReference type="GO" id="GO:0016787">
    <property type="term" value="F:hydrolase activity"/>
    <property type="evidence" value="ECO:0007669"/>
    <property type="project" value="UniProtKB-KW"/>
</dbReference>